<keyword evidence="11" id="KW-0238">DNA-binding</keyword>
<evidence type="ECO:0000259" key="19">
    <source>
        <dbReference type="PROSITE" id="PS51192"/>
    </source>
</evidence>
<dbReference type="NCBIfam" id="TIGR01389">
    <property type="entry name" value="recQ"/>
    <property type="match status" value="1"/>
</dbReference>
<dbReference type="InterPro" id="IPR036388">
    <property type="entry name" value="WH-like_DNA-bd_sf"/>
</dbReference>
<dbReference type="PROSITE" id="PS50967">
    <property type="entry name" value="HRDC"/>
    <property type="match status" value="1"/>
</dbReference>
<comment type="catalytic activity">
    <reaction evidence="15">
        <text>Couples ATP hydrolysis with the unwinding of duplex DNA by translocating in the 3'-5' direction.</text>
        <dbReference type="EC" id="5.6.2.4"/>
    </reaction>
</comment>
<keyword evidence="5" id="KW-0547">Nucleotide-binding</keyword>
<gene>
    <name evidence="21" type="primary">recQ</name>
    <name evidence="21" type="ORF">GCM10010361_04380</name>
</gene>
<dbReference type="Pfam" id="PF09382">
    <property type="entry name" value="RQC"/>
    <property type="match status" value="1"/>
</dbReference>
<dbReference type="Pfam" id="PF00270">
    <property type="entry name" value="DEAD"/>
    <property type="match status" value="1"/>
</dbReference>
<proteinExistence type="inferred from homology"/>
<evidence type="ECO:0000256" key="9">
    <source>
        <dbReference type="ARBA" id="ARBA00022833"/>
    </source>
</evidence>
<dbReference type="InterPro" id="IPR044876">
    <property type="entry name" value="HRDC_dom_sf"/>
</dbReference>
<evidence type="ECO:0000256" key="1">
    <source>
        <dbReference type="ARBA" id="ARBA00001946"/>
    </source>
</evidence>
<dbReference type="CDD" id="cd17920">
    <property type="entry name" value="DEXHc_RecQ"/>
    <property type="match status" value="1"/>
</dbReference>
<evidence type="ECO:0000256" key="16">
    <source>
        <dbReference type="NCBIfam" id="TIGR01389"/>
    </source>
</evidence>
<comment type="similarity">
    <text evidence="3">Belongs to the helicase family. RecQ subfamily.</text>
</comment>
<evidence type="ECO:0000256" key="13">
    <source>
        <dbReference type="ARBA" id="ARBA00023204"/>
    </source>
</evidence>
<dbReference type="SUPFAM" id="SSF52540">
    <property type="entry name" value="P-loop containing nucleoside triphosphate hydrolases"/>
    <property type="match status" value="2"/>
</dbReference>
<dbReference type="PROSITE" id="PS51194">
    <property type="entry name" value="HELICASE_CTER"/>
    <property type="match status" value="1"/>
</dbReference>
<reference evidence="21 22" key="1">
    <citation type="journal article" date="2019" name="Int. J. Syst. Evol. Microbiol.">
        <title>The Global Catalogue of Microorganisms (GCM) 10K type strain sequencing project: providing services to taxonomists for standard genome sequencing and annotation.</title>
        <authorList>
            <consortium name="The Broad Institute Genomics Platform"/>
            <consortium name="The Broad Institute Genome Sequencing Center for Infectious Disease"/>
            <person name="Wu L."/>
            <person name="Ma J."/>
        </authorList>
    </citation>
    <scope>NUCLEOTIDE SEQUENCE [LARGE SCALE GENOMIC DNA]</scope>
    <source>
        <strain evidence="21 22">JCM 4805</strain>
    </source>
</reference>
<feature type="region of interest" description="Disordered" evidence="17">
    <location>
        <begin position="641"/>
        <end position="736"/>
    </location>
</feature>
<feature type="region of interest" description="Disordered" evidence="17">
    <location>
        <begin position="1"/>
        <end position="34"/>
    </location>
</feature>
<dbReference type="Pfam" id="PF00570">
    <property type="entry name" value="HRDC"/>
    <property type="match status" value="1"/>
</dbReference>
<dbReference type="SUPFAM" id="SSF47819">
    <property type="entry name" value="HRDC-like"/>
    <property type="match status" value="1"/>
</dbReference>
<dbReference type="PANTHER" id="PTHR13710">
    <property type="entry name" value="DNA HELICASE RECQ FAMILY MEMBER"/>
    <property type="match status" value="1"/>
</dbReference>
<keyword evidence="7" id="KW-0378">Hydrolase</keyword>
<feature type="compositionally biased region" description="Gly residues" evidence="17">
    <location>
        <begin position="684"/>
        <end position="693"/>
    </location>
</feature>
<evidence type="ECO:0000256" key="4">
    <source>
        <dbReference type="ARBA" id="ARBA00022723"/>
    </source>
</evidence>
<evidence type="ECO:0000256" key="8">
    <source>
        <dbReference type="ARBA" id="ARBA00022806"/>
    </source>
</evidence>
<keyword evidence="14" id="KW-0413">Isomerase</keyword>
<dbReference type="Gene3D" id="1.10.150.80">
    <property type="entry name" value="HRDC domain"/>
    <property type="match status" value="1"/>
</dbReference>
<accession>A0ABN0ZCT2</accession>
<evidence type="ECO:0000256" key="2">
    <source>
        <dbReference type="ARBA" id="ARBA00001947"/>
    </source>
</evidence>
<feature type="compositionally biased region" description="Low complexity" evidence="17">
    <location>
        <begin position="694"/>
        <end position="710"/>
    </location>
</feature>
<protein>
    <recommendedName>
        <fullName evidence="16">DNA helicase RecQ</fullName>
        <ecNumber evidence="16">5.6.2.4</ecNumber>
    </recommendedName>
</protein>
<comment type="cofactor">
    <cofactor evidence="2">
        <name>Zn(2+)</name>
        <dbReference type="ChEBI" id="CHEBI:29105"/>
    </cofactor>
</comment>
<dbReference type="EC" id="5.6.2.4" evidence="16"/>
<dbReference type="Gene3D" id="1.10.10.10">
    <property type="entry name" value="Winged helix-like DNA-binding domain superfamily/Winged helix DNA-binding domain"/>
    <property type="match status" value="1"/>
</dbReference>
<comment type="cofactor">
    <cofactor evidence="1">
        <name>Mg(2+)</name>
        <dbReference type="ChEBI" id="CHEBI:18420"/>
    </cofactor>
</comment>
<dbReference type="Pfam" id="PF16124">
    <property type="entry name" value="RecQ_Zn_bind"/>
    <property type="match status" value="1"/>
</dbReference>
<feature type="compositionally biased region" description="Low complexity" evidence="17">
    <location>
        <begin position="641"/>
        <end position="651"/>
    </location>
</feature>
<evidence type="ECO:0000259" key="20">
    <source>
        <dbReference type="PROSITE" id="PS51194"/>
    </source>
</evidence>
<keyword evidence="9" id="KW-0862">Zinc</keyword>
<dbReference type="InterPro" id="IPR006293">
    <property type="entry name" value="DNA_helicase_ATP-dep_RecQ_bac"/>
</dbReference>
<keyword evidence="12" id="KW-0233">DNA recombination</keyword>
<evidence type="ECO:0000256" key="14">
    <source>
        <dbReference type="ARBA" id="ARBA00023235"/>
    </source>
</evidence>
<sequence>MNDVDGGLDEAPGGVGAGAGPSTGEHARAGGAPGGEAQEVLHRVFGYDAFRGSQQEIVEHVIGGGDAVVLMPTGGGKSLCYQIPSLVRPGTGVVVSPLIALMQDQVDALRAVGVRAGFLNSTQDLEERRLVEAEFLAGELDLLYLAPERLRVEQTLGLLDRGKISLFAIDEAHCVAQWGHDFRPDYLALSMLHERWPEVPRIALTATATEATHTEITSRLRMEQARHFVASFDRPNIQYRIAAKSEPKKQLLELLRTEHAGDAGIVYCLSRASVEKTAQFLVQNGIDAVPYHAGLDAQVRARHQSRFLREDGLVVVATIAFGMGIDKPDVRFVAHLDLPKSVEGYYQETGRAGRDGLPSTAWLAYGLQDVVQQRKMIDGSEGDEAHRRRLAAHLDAMLALCETVECRRVRLLAYFGQESTPCGNCDTCLAPPQSWDGTVPAQKLLSTVVRLQRERGQKFGTGQIVDILMGRKTAKVIQFDHDALSVFGIGADLREADWRGVVRQLLAQRLLAVEGDYGTLVLTEASGEVLRGGRQVLMRREPEKPARAARAKAAKGKRAPVDLPAEAMPVFEALRAWRGQTAKEQGVPAYVIFHDATLREIATARPAGIAELGAVNGVGENKLAKYGEAILEVLADGPSAAEASTEGASTGRASAETASAEGPAGNGWAGGSQASGSRANSGRPNGGRPGSGSGAAASGRAATGAAGRPAAPEPDADWDWDMEEPPPEEDREGAYG</sequence>
<evidence type="ECO:0000259" key="18">
    <source>
        <dbReference type="PROSITE" id="PS50967"/>
    </source>
</evidence>
<feature type="compositionally biased region" description="Acidic residues" evidence="17">
    <location>
        <begin position="714"/>
        <end position="736"/>
    </location>
</feature>
<evidence type="ECO:0000256" key="10">
    <source>
        <dbReference type="ARBA" id="ARBA00022840"/>
    </source>
</evidence>
<keyword evidence="8 21" id="KW-0347">Helicase</keyword>
<comment type="caution">
    <text evidence="21">The sequence shown here is derived from an EMBL/GenBank/DDBJ whole genome shotgun (WGS) entry which is preliminary data.</text>
</comment>
<dbReference type="InterPro" id="IPR027417">
    <property type="entry name" value="P-loop_NTPase"/>
</dbReference>
<dbReference type="GO" id="GO:0004386">
    <property type="term" value="F:helicase activity"/>
    <property type="evidence" value="ECO:0007669"/>
    <property type="project" value="UniProtKB-KW"/>
</dbReference>
<feature type="domain" description="HRDC" evidence="18">
    <location>
        <begin position="564"/>
        <end position="644"/>
    </location>
</feature>
<organism evidence="21 22">
    <name type="scientific">Streptomyces olivaceiscleroticus</name>
    <dbReference type="NCBI Taxonomy" id="68245"/>
    <lineage>
        <taxon>Bacteria</taxon>
        <taxon>Bacillati</taxon>
        <taxon>Actinomycetota</taxon>
        <taxon>Actinomycetes</taxon>
        <taxon>Kitasatosporales</taxon>
        <taxon>Streptomycetaceae</taxon>
        <taxon>Streptomyces</taxon>
    </lineage>
</organism>
<dbReference type="InterPro" id="IPR032284">
    <property type="entry name" value="RecQ_Zn-bd"/>
</dbReference>
<keyword evidence="13" id="KW-0234">DNA repair</keyword>
<dbReference type="EMBL" id="BAAABY010000003">
    <property type="protein sequence ID" value="GAA0443564.1"/>
    <property type="molecule type" value="Genomic_DNA"/>
</dbReference>
<dbReference type="SMART" id="SM00490">
    <property type="entry name" value="HELICc"/>
    <property type="match status" value="1"/>
</dbReference>
<dbReference type="InterPro" id="IPR004589">
    <property type="entry name" value="DNA_helicase_ATP-dep_RecQ"/>
</dbReference>
<evidence type="ECO:0000256" key="11">
    <source>
        <dbReference type="ARBA" id="ARBA00023125"/>
    </source>
</evidence>
<dbReference type="Pfam" id="PF00271">
    <property type="entry name" value="Helicase_C"/>
    <property type="match status" value="1"/>
</dbReference>
<feature type="domain" description="Helicase C-terminal" evidence="20">
    <location>
        <begin position="247"/>
        <end position="398"/>
    </location>
</feature>
<evidence type="ECO:0000256" key="6">
    <source>
        <dbReference type="ARBA" id="ARBA00022763"/>
    </source>
</evidence>
<dbReference type="SMART" id="SM00487">
    <property type="entry name" value="DEXDc"/>
    <property type="match status" value="1"/>
</dbReference>
<keyword evidence="10" id="KW-0067">ATP-binding</keyword>
<evidence type="ECO:0000256" key="7">
    <source>
        <dbReference type="ARBA" id="ARBA00022801"/>
    </source>
</evidence>
<dbReference type="SMART" id="SM00956">
    <property type="entry name" value="RQC"/>
    <property type="match status" value="1"/>
</dbReference>
<keyword evidence="6" id="KW-0227">DNA damage</keyword>
<evidence type="ECO:0000256" key="17">
    <source>
        <dbReference type="SAM" id="MobiDB-lite"/>
    </source>
</evidence>
<dbReference type="SMART" id="SM00341">
    <property type="entry name" value="HRDC"/>
    <property type="match status" value="1"/>
</dbReference>
<dbReference type="CDD" id="cd18794">
    <property type="entry name" value="SF2_C_RecQ"/>
    <property type="match status" value="1"/>
</dbReference>
<dbReference type="Proteomes" id="UP001500909">
    <property type="component" value="Unassembled WGS sequence"/>
</dbReference>
<dbReference type="InterPro" id="IPR011545">
    <property type="entry name" value="DEAD/DEAH_box_helicase_dom"/>
</dbReference>
<evidence type="ECO:0000256" key="15">
    <source>
        <dbReference type="ARBA" id="ARBA00034617"/>
    </source>
</evidence>
<evidence type="ECO:0000313" key="22">
    <source>
        <dbReference type="Proteomes" id="UP001500909"/>
    </source>
</evidence>
<dbReference type="PANTHER" id="PTHR13710:SF105">
    <property type="entry name" value="ATP-DEPENDENT DNA HELICASE Q1"/>
    <property type="match status" value="1"/>
</dbReference>
<dbReference type="PROSITE" id="PS51192">
    <property type="entry name" value="HELICASE_ATP_BIND_1"/>
    <property type="match status" value="1"/>
</dbReference>
<dbReference type="Gene3D" id="3.40.50.300">
    <property type="entry name" value="P-loop containing nucleotide triphosphate hydrolases"/>
    <property type="match status" value="2"/>
</dbReference>
<evidence type="ECO:0000256" key="3">
    <source>
        <dbReference type="ARBA" id="ARBA00005446"/>
    </source>
</evidence>
<dbReference type="InterPro" id="IPR001650">
    <property type="entry name" value="Helicase_C-like"/>
</dbReference>
<evidence type="ECO:0000313" key="21">
    <source>
        <dbReference type="EMBL" id="GAA0443564.1"/>
    </source>
</evidence>
<keyword evidence="4" id="KW-0479">Metal-binding</keyword>
<dbReference type="NCBIfam" id="TIGR00614">
    <property type="entry name" value="recQ_fam"/>
    <property type="match status" value="1"/>
</dbReference>
<dbReference type="RefSeq" id="WP_428837549.1">
    <property type="nucleotide sequence ID" value="NZ_BAAABY010000003.1"/>
</dbReference>
<evidence type="ECO:0000256" key="12">
    <source>
        <dbReference type="ARBA" id="ARBA00023172"/>
    </source>
</evidence>
<dbReference type="InterPro" id="IPR014001">
    <property type="entry name" value="Helicase_ATP-bd"/>
</dbReference>
<dbReference type="InterPro" id="IPR010997">
    <property type="entry name" value="HRDC-like_sf"/>
</dbReference>
<dbReference type="InterPro" id="IPR018982">
    <property type="entry name" value="RQC_domain"/>
</dbReference>
<evidence type="ECO:0000256" key="5">
    <source>
        <dbReference type="ARBA" id="ARBA00022741"/>
    </source>
</evidence>
<keyword evidence="22" id="KW-1185">Reference proteome</keyword>
<feature type="domain" description="Helicase ATP-binding" evidence="19">
    <location>
        <begin position="58"/>
        <end position="226"/>
    </location>
</feature>
<dbReference type="InterPro" id="IPR002121">
    <property type="entry name" value="HRDC_dom"/>
</dbReference>
<name>A0ABN0ZCT2_9ACTN</name>